<organism evidence="1 2">
    <name type="scientific">Fructilactobacillus lindneri DSM 20690 = JCM 11027</name>
    <dbReference type="NCBI Taxonomy" id="1122148"/>
    <lineage>
        <taxon>Bacteria</taxon>
        <taxon>Bacillati</taxon>
        <taxon>Bacillota</taxon>
        <taxon>Bacilli</taxon>
        <taxon>Lactobacillales</taxon>
        <taxon>Lactobacillaceae</taxon>
        <taxon>Fructilactobacillus</taxon>
    </lineage>
</organism>
<dbReference type="EMBL" id="JQBT01000033">
    <property type="protein sequence ID" value="KRN78695.1"/>
    <property type="molecule type" value="Genomic_DNA"/>
</dbReference>
<proteinExistence type="predicted"/>
<dbReference type="RefSeq" id="WP_054645928.1">
    <property type="nucleotide sequence ID" value="NZ_FUXS01000002.1"/>
</dbReference>
<dbReference type="STRING" id="53444.AYR59_03255"/>
<dbReference type="AlphaFoldDB" id="A0A0R2JVS5"/>
<dbReference type="PATRIC" id="fig|1122148.6.peg.997"/>
<dbReference type="PANTHER" id="PTHR30289:SF1">
    <property type="entry name" value="PEBP (PHOSPHATIDYLETHANOLAMINE-BINDING PROTEIN) FAMILY PROTEIN"/>
    <property type="match status" value="1"/>
</dbReference>
<dbReference type="PANTHER" id="PTHR30289">
    <property type="entry name" value="UNCHARACTERIZED PROTEIN YBCL-RELATED"/>
    <property type="match status" value="1"/>
</dbReference>
<dbReference type="Gene3D" id="3.90.280.10">
    <property type="entry name" value="PEBP-like"/>
    <property type="match status" value="1"/>
</dbReference>
<dbReference type="CDD" id="cd00865">
    <property type="entry name" value="PEBP_bact_arch"/>
    <property type="match status" value="1"/>
</dbReference>
<dbReference type="SUPFAM" id="SSF49777">
    <property type="entry name" value="PEBP-like"/>
    <property type="match status" value="1"/>
</dbReference>
<name>A0A0R2JVS5_9LACO</name>
<evidence type="ECO:0000313" key="1">
    <source>
        <dbReference type="EMBL" id="KRN78695.1"/>
    </source>
</evidence>
<dbReference type="Proteomes" id="UP000051565">
    <property type="component" value="Unassembled WGS sequence"/>
</dbReference>
<dbReference type="Pfam" id="PF01161">
    <property type="entry name" value="PBP"/>
    <property type="match status" value="1"/>
</dbReference>
<protein>
    <submittedName>
        <fullName evidence="1">YbhB YbcL family protein</fullName>
    </submittedName>
</protein>
<keyword evidence="2" id="KW-1185">Reference proteome</keyword>
<dbReference type="NCBIfam" id="TIGR00481">
    <property type="entry name" value="YbhB/YbcL family Raf kinase inhibitor-like protein"/>
    <property type="match status" value="1"/>
</dbReference>
<evidence type="ECO:0000313" key="2">
    <source>
        <dbReference type="Proteomes" id="UP000051565"/>
    </source>
</evidence>
<dbReference type="OrthoDB" id="9797506at2"/>
<comment type="caution">
    <text evidence="1">The sequence shown here is derived from an EMBL/GenBank/DDBJ whole genome shotgun (WGS) entry which is preliminary data.</text>
</comment>
<dbReference type="InterPro" id="IPR008914">
    <property type="entry name" value="PEBP"/>
</dbReference>
<dbReference type="GeneID" id="61249894"/>
<dbReference type="InterPro" id="IPR036610">
    <property type="entry name" value="PEBP-like_sf"/>
</dbReference>
<sequence length="169" mass="18701">MKINVPLVNGYLPDKYTKHAPAKDKIGTNPIVSFPIKIASVPEKTASLAIVLLDDDAIPVCGFTFIHWVAANIDPKTTQIPENSSQDDSIKMTLGKNSLAGGLINEQNPVLNEHYTGPTPPDQPHNYHLYVYALDQILDLQDGFWLNELQQKINQHLLAVAEQVLPVKN</sequence>
<reference evidence="1 2" key="1">
    <citation type="journal article" date="2015" name="Genome Announc.">
        <title>Expanding the biotechnology potential of lactobacilli through comparative genomics of 213 strains and associated genera.</title>
        <authorList>
            <person name="Sun Z."/>
            <person name="Harris H.M."/>
            <person name="McCann A."/>
            <person name="Guo C."/>
            <person name="Argimon S."/>
            <person name="Zhang W."/>
            <person name="Yang X."/>
            <person name="Jeffery I.B."/>
            <person name="Cooney J.C."/>
            <person name="Kagawa T.F."/>
            <person name="Liu W."/>
            <person name="Song Y."/>
            <person name="Salvetti E."/>
            <person name="Wrobel A."/>
            <person name="Rasinkangas P."/>
            <person name="Parkhill J."/>
            <person name="Rea M.C."/>
            <person name="O'Sullivan O."/>
            <person name="Ritari J."/>
            <person name="Douillard F.P."/>
            <person name="Paul Ross R."/>
            <person name="Yang R."/>
            <person name="Briner A.E."/>
            <person name="Felis G.E."/>
            <person name="de Vos W.M."/>
            <person name="Barrangou R."/>
            <person name="Klaenhammer T.R."/>
            <person name="Caufield P.W."/>
            <person name="Cui Y."/>
            <person name="Zhang H."/>
            <person name="O'Toole P.W."/>
        </authorList>
    </citation>
    <scope>NUCLEOTIDE SEQUENCE [LARGE SCALE GENOMIC DNA]</scope>
    <source>
        <strain evidence="1 2">DSM 20690</strain>
    </source>
</reference>
<gene>
    <name evidence="1" type="ORF">IV52_GL000972</name>
</gene>
<accession>A0A0R2JVS5</accession>
<dbReference type="InterPro" id="IPR005247">
    <property type="entry name" value="YbhB_YbcL/LppC-like"/>
</dbReference>